<dbReference type="VEuPathDB" id="FungiDB:BCV72DRAFT_246239"/>
<dbReference type="InterPro" id="IPR021346">
    <property type="entry name" value="Tma16"/>
</dbReference>
<protein>
    <recommendedName>
        <fullName evidence="5">Translation machinery-associated protein 16</fullName>
    </recommendedName>
</protein>
<sequence>MGNKRLTLKTIKNRDAIHPYSRKAQQLTRVYQRKEKMARKEQQKSVNPIGDRWLWFRYAFDEEKKAATMKDMHELIQLYLARNDDEINTLEKERARGHKKPKSSRQHFLEALKERESNEYVSGLELPDMTNGKTLELLREWDGDKNSMSRIKTIRVRKPLSEESKAVTPAAKEKSDKVNDLMDTE</sequence>
<dbReference type="AlphaFoldDB" id="A0A1X0RSB2"/>
<dbReference type="PANTHER" id="PTHR13349:SF2">
    <property type="entry name" value="TRANSLATION MACHINERY-ASSOCIATED PROTEIN 16"/>
    <property type="match status" value="1"/>
</dbReference>
<dbReference type="Pfam" id="PF11176">
    <property type="entry name" value="Tma16"/>
    <property type="match status" value="1"/>
</dbReference>
<dbReference type="InterPro" id="IPR038356">
    <property type="entry name" value="Tma16_sf"/>
</dbReference>
<feature type="compositionally biased region" description="Basic and acidic residues" evidence="2">
    <location>
        <begin position="159"/>
        <end position="185"/>
    </location>
</feature>
<comment type="similarity">
    <text evidence="1">Belongs to the TMA16 family.</text>
</comment>
<evidence type="ECO:0000256" key="1">
    <source>
        <dbReference type="ARBA" id="ARBA00034127"/>
    </source>
</evidence>
<dbReference type="OMA" id="FWMPDLS"/>
<feature type="region of interest" description="Disordered" evidence="2">
    <location>
        <begin position="156"/>
        <end position="185"/>
    </location>
</feature>
<reference evidence="3 4" key="1">
    <citation type="journal article" date="2016" name="Proc. Natl. Acad. Sci. U.S.A.">
        <title>Lipid metabolic changes in an early divergent fungus govern the establishment of a mutualistic symbiosis with endobacteria.</title>
        <authorList>
            <person name="Lastovetsky O.A."/>
            <person name="Gaspar M.L."/>
            <person name="Mondo S.J."/>
            <person name="LaButti K.M."/>
            <person name="Sandor L."/>
            <person name="Grigoriev I.V."/>
            <person name="Henry S.A."/>
            <person name="Pawlowska T.E."/>
        </authorList>
    </citation>
    <scope>NUCLEOTIDE SEQUENCE [LARGE SCALE GENOMIC DNA]</scope>
    <source>
        <strain evidence="3 4">ATCC 11559</strain>
    </source>
</reference>
<dbReference type="Proteomes" id="UP000242381">
    <property type="component" value="Unassembled WGS sequence"/>
</dbReference>
<dbReference type="Gene3D" id="1.20.1440.170">
    <property type="entry name" value="Translation machinery-associated protein 16-like"/>
    <property type="match status" value="1"/>
</dbReference>
<organism evidence="3 4">
    <name type="scientific">Rhizopus microsporus</name>
    <dbReference type="NCBI Taxonomy" id="58291"/>
    <lineage>
        <taxon>Eukaryota</taxon>
        <taxon>Fungi</taxon>
        <taxon>Fungi incertae sedis</taxon>
        <taxon>Mucoromycota</taxon>
        <taxon>Mucoromycotina</taxon>
        <taxon>Mucoromycetes</taxon>
        <taxon>Mucorales</taxon>
        <taxon>Mucorineae</taxon>
        <taxon>Rhizopodaceae</taxon>
        <taxon>Rhizopus</taxon>
    </lineage>
</organism>
<gene>
    <name evidence="3" type="ORF">BCV71DRAFT_237975</name>
</gene>
<name>A0A1X0RSB2_RHIZD</name>
<accession>A0A1X0RSB2</accession>
<dbReference type="GO" id="GO:0005634">
    <property type="term" value="C:nucleus"/>
    <property type="evidence" value="ECO:0007669"/>
    <property type="project" value="TreeGrafter"/>
</dbReference>
<dbReference type="PANTHER" id="PTHR13349">
    <property type="entry name" value="TRANSLATION MACHINERY-ASSOCIATED PROTEIN 16"/>
    <property type="match status" value="1"/>
</dbReference>
<evidence type="ECO:0000313" key="4">
    <source>
        <dbReference type="Proteomes" id="UP000242381"/>
    </source>
</evidence>
<dbReference type="EMBL" id="KV921445">
    <property type="protein sequence ID" value="ORE14963.1"/>
    <property type="molecule type" value="Genomic_DNA"/>
</dbReference>
<evidence type="ECO:0000313" key="3">
    <source>
        <dbReference type="EMBL" id="ORE14963.1"/>
    </source>
</evidence>
<evidence type="ECO:0008006" key="5">
    <source>
        <dbReference type="Google" id="ProtNLM"/>
    </source>
</evidence>
<proteinExistence type="inferred from homology"/>
<evidence type="ECO:0000256" key="2">
    <source>
        <dbReference type="SAM" id="MobiDB-lite"/>
    </source>
</evidence>